<feature type="compositionally biased region" description="Low complexity" evidence="1">
    <location>
        <begin position="68"/>
        <end position="78"/>
    </location>
</feature>
<feature type="compositionally biased region" description="Basic and acidic residues" evidence="1">
    <location>
        <begin position="149"/>
        <end position="161"/>
    </location>
</feature>
<keyword evidence="4" id="KW-1185">Reference proteome</keyword>
<feature type="compositionally biased region" description="Basic and acidic residues" evidence="1">
    <location>
        <begin position="621"/>
        <end position="662"/>
    </location>
</feature>
<proteinExistence type="predicted"/>
<reference evidence="2 4" key="1">
    <citation type="journal article" date="2003" name="J. Gen. Virol.">
        <title>The human cytomegalovirus genome revisited: comparison with the chimpanzee cytomegalovirus genome.</title>
        <authorList>
            <person name="Davison A.J."/>
            <person name="Dolan A."/>
            <person name="Akter P."/>
            <person name="Addison C."/>
            <person name="Dargan D.J."/>
            <person name="Alcendor D.J."/>
            <person name="McGeoch D.J."/>
            <person name="Hayward G.S."/>
        </authorList>
    </citation>
    <scope>NUCLEOTIDE SEQUENCE [LARGE SCALE GENOMIC DNA]</scope>
    <source>
        <strain evidence="2">Heberling</strain>
    </source>
</reference>
<dbReference type="Proteomes" id="UP000099188">
    <property type="component" value="Segment"/>
</dbReference>
<dbReference type="EMBL" id="AF480884">
    <property type="protein sequence ID" value="AAM00777.1"/>
    <property type="molecule type" value="Genomic_DNA"/>
</dbReference>
<dbReference type="GeneID" id="935493"/>
<sequence>MARRPPELAGMLWWWWALTAFFPTSNEISPLWQETGTCRNTFAAYYYCHALPGSGEGRVAAPAPELRSSPPLSSADSSTTVPRNEHCSAPSGPPRVNIRQSMRWRRLAMASSLSASWPDTQSRAASQSLSKTMYATKEPMTSPRAWPTRSEKETAEPRDAATEAAADWGDGGKTEGARKETGKEEVPRWDRHRLQPCQAQRGTSSRATSQMASLKAVHQRFLGLSRSSCSTTLQPVVVSPPFSLTRGGALTTASLATPAGGETIKTEVMGRRGGEEGEDDVVTNDDPPSAPASPAVPLLEVDVQRRWVKPSSASPATSMTATVPFTAPAVAPAGAADGAGAAATTVAAGEVGRRCSSSDAVVEQQLAPSVLRESAEKVRFNVFRLRTPLLASRSGVGEVMLWVGFLPRELGGLLWPLRDERHEPEEAERAECQRRFARQPADPGDSDCLCRCPPIVTAARRCEYNATHYLHALEIELQPPSSGGAGESEHGGRNETHRGYPEPQKPRQAPSQPENETSRVGDSQKTTHERRQEPHENGSASSGRNGPADLYRAPHFVLLDAETDRGRRPVLALGRQTLSGWPEGDTPQLLGLVTGKDNRCQSLWPTQDGYVRVPASSVSPKKADAGDGQSRERGDSADARGGEGGKRSRAKGKEERGREPRRSCQATRVLREVAHTLETVEAFYDTLRALLRTYWDRTRKWWCDSLASELQQRDQLAGRLRNLEL</sequence>
<dbReference type="EMBL" id="MZ151943">
    <property type="protein sequence ID" value="QXV67892.1"/>
    <property type="molecule type" value="Genomic_DNA"/>
</dbReference>
<feature type="region of interest" description="Disordered" evidence="1">
    <location>
        <begin position="270"/>
        <end position="294"/>
    </location>
</feature>
<gene>
    <name evidence="2" type="primary">UL150</name>
    <name evidence="2" type="ORF">CCMVgp129</name>
</gene>
<accession>Q8QRW1</accession>
<evidence type="ECO:0000313" key="2">
    <source>
        <dbReference type="EMBL" id="AAM00777.1"/>
    </source>
</evidence>
<dbReference type="RefSeq" id="NP_612771.1">
    <property type="nucleotide sequence ID" value="NC_003521.1"/>
</dbReference>
<name>Q8QRW1_9BETA</name>
<feature type="compositionally biased region" description="Polar residues" evidence="1">
    <location>
        <begin position="197"/>
        <end position="208"/>
    </location>
</feature>
<feature type="region of interest" description="Disordered" evidence="1">
    <location>
        <begin position="605"/>
        <end position="664"/>
    </location>
</feature>
<evidence type="ECO:0000313" key="4">
    <source>
        <dbReference type="Proteomes" id="UP000099188"/>
    </source>
</evidence>
<evidence type="ECO:0000313" key="3">
    <source>
        <dbReference type="EMBL" id="QXV67892.1"/>
    </source>
</evidence>
<feature type="compositionally biased region" description="Basic and acidic residues" evidence="1">
    <location>
        <begin position="525"/>
        <end position="536"/>
    </location>
</feature>
<protein>
    <submittedName>
        <fullName evidence="2">Protein UL150</fullName>
    </submittedName>
</protein>
<feature type="region of interest" description="Disordered" evidence="1">
    <location>
        <begin position="115"/>
        <end position="208"/>
    </location>
</feature>
<evidence type="ECO:0000256" key="1">
    <source>
        <dbReference type="SAM" id="MobiDB-lite"/>
    </source>
</evidence>
<dbReference type="KEGG" id="vg:935493"/>
<feature type="compositionally biased region" description="Basic and acidic residues" evidence="1">
    <location>
        <begin position="170"/>
        <end position="193"/>
    </location>
</feature>
<feature type="compositionally biased region" description="Basic and acidic residues" evidence="1">
    <location>
        <begin position="487"/>
        <end position="500"/>
    </location>
</feature>
<feature type="region of interest" description="Disordered" evidence="1">
    <location>
        <begin position="59"/>
        <end position="96"/>
    </location>
</feature>
<organism evidence="2 4">
    <name type="scientific">Panine betaherpesvirus 2</name>
    <name type="common">Chimpanzee cytomegalovirus</name>
    <dbReference type="NCBI Taxonomy" id="188763"/>
    <lineage>
        <taxon>Viruses</taxon>
        <taxon>Duplodnaviria</taxon>
        <taxon>Heunggongvirae</taxon>
        <taxon>Peploviricota</taxon>
        <taxon>Herviviricetes</taxon>
        <taxon>Herpesvirales</taxon>
        <taxon>Orthoherpesviridae</taxon>
        <taxon>Betaherpesvirinae</taxon>
        <taxon>Cytomegalovirus</taxon>
        <taxon>Cytomegalovirus paninebeta2</taxon>
    </lineage>
</organism>
<dbReference type="OrthoDB" id="39752at10239"/>
<feature type="region of interest" description="Disordered" evidence="1">
    <location>
        <begin position="478"/>
        <end position="549"/>
    </location>
</feature>
<feature type="compositionally biased region" description="Low complexity" evidence="1">
    <location>
        <begin position="284"/>
        <end position="294"/>
    </location>
</feature>
<reference evidence="3" key="2">
    <citation type="submission" date="2021-05" db="EMBL/GenBank/DDBJ databases">
        <title>Cloning and multi-omic analysis of chimpanzee cytomegalovirus: a resource for comparative functional genomics.</title>
        <authorList>
            <person name="Phan Q.V."/>
        </authorList>
    </citation>
    <scope>NUCLEOTIDE SEQUENCE</scope>
    <source>
        <strain evidence="3">Heberling</strain>
    </source>
</reference>
<feature type="compositionally biased region" description="Polar residues" evidence="1">
    <location>
        <begin position="509"/>
        <end position="524"/>
    </location>
</feature>
<feature type="compositionally biased region" description="Polar residues" evidence="1">
    <location>
        <begin position="118"/>
        <end position="133"/>
    </location>
</feature>